<dbReference type="AlphaFoldDB" id="A0AAW8EUW5"/>
<dbReference type="GO" id="GO:0005975">
    <property type="term" value="P:carbohydrate metabolic process"/>
    <property type="evidence" value="ECO:0007669"/>
    <property type="project" value="UniProtKB-ARBA"/>
</dbReference>
<evidence type="ECO:0000259" key="3">
    <source>
        <dbReference type="Pfam" id="PF19077"/>
    </source>
</evidence>
<feature type="region of interest" description="Disordered" evidence="1">
    <location>
        <begin position="1"/>
        <end position="37"/>
    </location>
</feature>
<gene>
    <name evidence="4" type="ORF">QFZ53_001426</name>
</gene>
<name>A0AAW8EUW5_9MICO</name>
<proteinExistence type="predicted"/>
<evidence type="ECO:0000256" key="1">
    <source>
        <dbReference type="SAM" id="MobiDB-lite"/>
    </source>
</evidence>
<dbReference type="Gene3D" id="2.60.40.10">
    <property type="entry name" value="Immunoglobulins"/>
    <property type="match status" value="2"/>
</dbReference>
<dbReference type="EMBL" id="JAUSXV010000001">
    <property type="protein sequence ID" value="MDQ0647230.1"/>
    <property type="molecule type" value="Genomic_DNA"/>
</dbReference>
<feature type="transmembrane region" description="Helical" evidence="2">
    <location>
        <begin position="222"/>
        <end position="243"/>
    </location>
</feature>
<organism evidence="4 5">
    <name type="scientific">Microbacterium natoriense</name>
    <dbReference type="NCBI Taxonomy" id="284570"/>
    <lineage>
        <taxon>Bacteria</taxon>
        <taxon>Bacillati</taxon>
        <taxon>Actinomycetota</taxon>
        <taxon>Actinomycetes</taxon>
        <taxon>Micrococcales</taxon>
        <taxon>Microbacteriaceae</taxon>
        <taxon>Microbacterium</taxon>
    </lineage>
</organism>
<evidence type="ECO:0000256" key="2">
    <source>
        <dbReference type="SAM" id="Phobius"/>
    </source>
</evidence>
<dbReference type="InterPro" id="IPR044016">
    <property type="entry name" value="Big_13"/>
</dbReference>
<dbReference type="Proteomes" id="UP001244427">
    <property type="component" value="Unassembled WGS sequence"/>
</dbReference>
<keyword evidence="5" id="KW-1185">Reference proteome</keyword>
<keyword evidence="2" id="KW-1133">Transmembrane helix</keyword>
<evidence type="ECO:0000313" key="4">
    <source>
        <dbReference type="EMBL" id="MDQ0647230.1"/>
    </source>
</evidence>
<sequence length="252" mass="25895">MLAFAEPRPLTPVDVEGPEAGAEVDPTPEFHGTGDRDATIVFTGSDRDLGSATVARDGTWRFTPAAPLPEGDITVVATQDVDGSVDSVDLKVAVPAEPVAIASHNDGDDFTHGDILHGTGEPGALVTIADAEAKPSMRSARAQATVDVEGVWALALHELEEGERTVTVIQDVDGSSAAVKLAVRAPDTPGPVDPADGSKPGAGERGEANDAKGQLAATGWDLAAISFPVALALLAILVSLTLMRRRTVVGND</sequence>
<feature type="region of interest" description="Disordered" evidence="1">
    <location>
        <begin position="184"/>
        <end position="210"/>
    </location>
</feature>
<comment type="caution">
    <text evidence="4">The sequence shown here is derived from an EMBL/GenBank/DDBJ whole genome shotgun (WGS) entry which is preliminary data.</text>
</comment>
<reference evidence="4 5" key="1">
    <citation type="submission" date="2023-07" db="EMBL/GenBank/DDBJ databases">
        <title>Comparative genomics of wheat-associated soil bacteria to identify genetic determinants of phenazine resistance.</title>
        <authorList>
            <person name="Mouncey N."/>
        </authorList>
    </citation>
    <scope>NUCLEOTIDE SEQUENCE [LARGE SCALE GENOMIC DNA]</scope>
    <source>
        <strain evidence="4 5">W4I9-1</strain>
    </source>
</reference>
<feature type="domain" description="Bacterial Ig-like" evidence="3">
    <location>
        <begin position="25"/>
        <end position="92"/>
    </location>
</feature>
<evidence type="ECO:0000313" key="5">
    <source>
        <dbReference type="Proteomes" id="UP001244427"/>
    </source>
</evidence>
<dbReference type="Pfam" id="PF19077">
    <property type="entry name" value="Big_13"/>
    <property type="match status" value="1"/>
</dbReference>
<keyword evidence="2" id="KW-0472">Membrane</keyword>
<protein>
    <recommendedName>
        <fullName evidence="3">Bacterial Ig-like domain-containing protein</fullName>
    </recommendedName>
</protein>
<dbReference type="InterPro" id="IPR013783">
    <property type="entry name" value="Ig-like_fold"/>
</dbReference>
<keyword evidence="2" id="KW-0812">Transmembrane</keyword>
<dbReference type="RefSeq" id="WP_307294990.1">
    <property type="nucleotide sequence ID" value="NZ_JAUSXV010000001.1"/>
</dbReference>
<accession>A0AAW8EUW5</accession>